<evidence type="ECO:0000256" key="4">
    <source>
        <dbReference type="ARBA" id="ARBA00022964"/>
    </source>
</evidence>
<comment type="cofactor">
    <cofactor evidence="1">
        <name>L-ascorbate</name>
        <dbReference type="ChEBI" id="CHEBI:38290"/>
    </cofactor>
</comment>
<evidence type="ECO:0000256" key="2">
    <source>
        <dbReference type="ARBA" id="ARBA00022723"/>
    </source>
</evidence>
<dbReference type="SUPFAM" id="SSF51197">
    <property type="entry name" value="Clavaminate synthase-like"/>
    <property type="match status" value="1"/>
</dbReference>
<name>A0ABY6DS43_9NEIS</name>
<keyword evidence="9" id="KW-1185">Reference proteome</keyword>
<keyword evidence="3" id="KW-0847">Vitamin C</keyword>
<organism evidence="8 9">
    <name type="scientific">Chitiniphilus purpureus</name>
    <dbReference type="NCBI Taxonomy" id="2981137"/>
    <lineage>
        <taxon>Bacteria</taxon>
        <taxon>Pseudomonadati</taxon>
        <taxon>Pseudomonadota</taxon>
        <taxon>Betaproteobacteria</taxon>
        <taxon>Neisseriales</taxon>
        <taxon>Chitinibacteraceae</taxon>
        <taxon>Chitiniphilus</taxon>
    </lineage>
</organism>
<evidence type="ECO:0000256" key="3">
    <source>
        <dbReference type="ARBA" id="ARBA00022896"/>
    </source>
</evidence>
<gene>
    <name evidence="8" type="ORF">N8I74_02495</name>
</gene>
<evidence type="ECO:0000256" key="6">
    <source>
        <dbReference type="ARBA" id="ARBA00023004"/>
    </source>
</evidence>
<dbReference type="Gene3D" id="2.60.120.620">
    <property type="entry name" value="q2cbj1_9rhob like domain"/>
    <property type="match status" value="1"/>
</dbReference>
<sequence>MTGYDDVVDKLARAGWAVQPGFLSTAETAALAACAQARAPRFQRAGVGRADGHTVDAAIRGDSVLWLDEGDPALQPVMARLEALRQTLNRELFLGLAHLECHFATYPPGARYQRHLDQHRGQDTRAITLVLYLNPDDWRAEHGGQLRLYTADERFEDVQPTGGTLVLFRSERFEHEVLPALRERRSLTGWFRRREAGL</sequence>
<proteinExistence type="predicted"/>
<keyword evidence="6" id="KW-0408">Iron</keyword>
<dbReference type="Pfam" id="PF13640">
    <property type="entry name" value="2OG-FeII_Oxy_3"/>
    <property type="match status" value="1"/>
</dbReference>
<dbReference type="RefSeq" id="WP_263125343.1">
    <property type="nucleotide sequence ID" value="NZ_CP106753.1"/>
</dbReference>
<dbReference type="InterPro" id="IPR005123">
    <property type="entry name" value="Oxoglu/Fe-dep_dioxygenase_dom"/>
</dbReference>
<protein>
    <submittedName>
        <fullName evidence="8">2OG-Fe(II) oxygenase</fullName>
    </submittedName>
</protein>
<keyword evidence="2" id="KW-0479">Metal-binding</keyword>
<evidence type="ECO:0000256" key="1">
    <source>
        <dbReference type="ARBA" id="ARBA00001961"/>
    </source>
</evidence>
<dbReference type="PANTHER" id="PTHR12907:SF26">
    <property type="entry name" value="HIF PROLYL HYDROXYLASE, ISOFORM C"/>
    <property type="match status" value="1"/>
</dbReference>
<evidence type="ECO:0000259" key="7">
    <source>
        <dbReference type="PROSITE" id="PS51471"/>
    </source>
</evidence>
<feature type="domain" description="Fe2OG dioxygenase" evidence="7">
    <location>
        <begin position="97"/>
        <end position="193"/>
    </location>
</feature>
<evidence type="ECO:0000313" key="9">
    <source>
        <dbReference type="Proteomes" id="UP001061302"/>
    </source>
</evidence>
<keyword evidence="5" id="KW-0560">Oxidoreductase</keyword>
<dbReference type="SMART" id="SM00702">
    <property type="entry name" value="P4Hc"/>
    <property type="match status" value="1"/>
</dbReference>
<reference evidence="8" key="1">
    <citation type="submission" date="2022-10" db="EMBL/GenBank/DDBJ databases">
        <title>Chitiniphilus purpureus sp. nov., a novel chitin-degrading bacterium isolated from crawfish pond sediment.</title>
        <authorList>
            <person name="Li K."/>
        </authorList>
    </citation>
    <scope>NUCLEOTIDE SEQUENCE</scope>
    <source>
        <strain evidence="8">CD1</strain>
    </source>
</reference>
<evidence type="ECO:0000256" key="5">
    <source>
        <dbReference type="ARBA" id="ARBA00023002"/>
    </source>
</evidence>
<dbReference type="InterPro" id="IPR051559">
    <property type="entry name" value="HIF_prolyl_hydroxylases"/>
</dbReference>
<dbReference type="EMBL" id="CP106753">
    <property type="protein sequence ID" value="UXY15906.1"/>
    <property type="molecule type" value="Genomic_DNA"/>
</dbReference>
<dbReference type="InterPro" id="IPR006620">
    <property type="entry name" value="Pro_4_hyd_alph"/>
</dbReference>
<dbReference type="Proteomes" id="UP001061302">
    <property type="component" value="Chromosome"/>
</dbReference>
<evidence type="ECO:0000313" key="8">
    <source>
        <dbReference type="EMBL" id="UXY15906.1"/>
    </source>
</evidence>
<accession>A0ABY6DS43</accession>
<dbReference type="PROSITE" id="PS51471">
    <property type="entry name" value="FE2OG_OXY"/>
    <property type="match status" value="1"/>
</dbReference>
<keyword evidence="4" id="KW-0223">Dioxygenase</keyword>
<dbReference type="PANTHER" id="PTHR12907">
    <property type="entry name" value="EGL NINE HOMOLOG-RELATED"/>
    <property type="match status" value="1"/>
</dbReference>
<dbReference type="InterPro" id="IPR044862">
    <property type="entry name" value="Pro_4_hyd_alph_FE2OG_OXY"/>
</dbReference>